<comment type="catalytic activity">
    <reaction evidence="8">
        <text>[thioredoxin]-dithiol + NADP(+) = [thioredoxin]-disulfide + NADPH + H(+)</text>
        <dbReference type="Rhea" id="RHEA:20345"/>
        <dbReference type="Rhea" id="RHEA-COMP:10698"/>
        <dbReference type="Rhea" id="RHEA-COMP:10700"/>
        <dbReference type="ChEBI" id="CHEBI:15378"/>
        <dbReference type="ChEBI" id="CHEBI:29950"/>
        <dbReference type="ChEBI" id="CHEBI:50058"/>
        <dbReference type="ChEBI" id="CHEBI:57783"/>
        <dbReference type="ChEBI" id="CHEBI:58349"/>
        <dbReference type="EC" id="1.8.1.9"/>
    </reaction>
</comment>
<name>A0AAW0M2Z3_QUESU</name>
<dbReference type="EC" id="1.8.1.9" evidence="8"/>
<dbReference type="GO" id="GO:0019430">
    <property type="term" value="P:removal of superoxide radicals"/>
    <property type="evidence" value="ECO:0007669"/>
    <property type="project" value="UniProtKB-UniRule"/>
</dbReference>
<keyword evidence="2 8" id="KW-0285">Flavoprotein</keyword>
<dbReference type="SUPFAM" id="SSF51905">
    <property type="entry name" value="FAD/NAD(P)-binding domain"/>
    <property type="match status" value="1"/>
</dbReference>
<dbReference type="Pfam" id="PF07992">
    <property type="entry name" value="Pyr_redox_2"/>
    <property type="match status" value="1"/>
</dbReference>
<dbReference type="InterPro" id="IPR008255">
    <property type="entry name" value="Pyr_nucl-diS_OxRdtase_2_AS"/>
</dbReference>
<evidence type="ECO:0000259" key="11">
    <source>
        <dbReference type="Pfam" id="PF07992"/>
    </source>
</evidence>
<keyword evidence="7 8" id="KW-0676">Redox-active center</keyword>
<keyword evidence="4 9" id="KW-0521">NADP</keyword>
<dbReference type="InterPro" id="IPR036188">
    <property type="entry name" value="FAD/NAD-bd_sf"/>
</dbReference>
<dbReference type="PRINTS" id="PR00368">
    <property type="entry name" value="FADPNR"/>
</dbReference>
<gene>
    <name evidence="12" type="primary">NTR2_0</name>
    <name evidence="12" type="ORF">CFP56_018622</name>
</gene>
<feature type="domain" description="FAD/NAD(P)-binding" evidence="11">
    <location>
        <begin position="114"/>
        <end position="414"/>
    </location>
</feature>
<evidence type="ECO:0000256" key="10">
    <source>
        <dbReference type="SAM" id="MobiDB-lite"/>
    </source>
</evidence>
<dbReference type="InterPro" id="IPR023753">
    <property type="entry name" value="FAD/NAD-binding_dom"/>
</dbReference>
<comment type="subunit">
    <text evidence="8">Homodimer.</text>
</comment>
<feature type="region of interest" description="Disordered" evidence="10">
    <location>
        <begin position="77"/>
        <end position="96"/>
    </location>
</feature>
<dbReference type="AlphaFoldDB" id="A0AAW0M2Z3"/>
<comment type="cofactor">
    <cofactor evidence="9">
        <name>FAD</name>
        <dbReference type="ChEBI" id="CHEBI:57692"/>
    </cofactor>
    <text evidence="9">Binds 1 FAD per subunit.</text>
</comment>
<dbReference type="PRINTS" id="PR00469">
    <property type="entry name" value="PNDRDTASEII"/>
</dbReference>
<evidence type="ECO:0000256" key="3">
    <source>
        <dbReference type="ARBA" id="ARBA00022827"/>
    </source>
</evidence>
<keyword evidence="6" id="KW-1015">Disulfide bond</keyword>
<reference evidence="12" key="3">
    <citation type="submission" date="2023-07" db="EMBL/GenBank/DDBJ databases">
        <title>An improved reference 1 genome and first organelle genomes of Quercus suber.</title>
        <authorList>
            <consortium name="Genosuber Consortium"/>
            <person name="Usie A."/>
            <person name="Serra O."/>
            <person name="Barros P."/>
        </authorList>
    </citation>
    <scope>NUCLEOTIDE SEQUENCE</scope>
    <source>
        <strain evidence="12">HL8</strain>
        <tissue evidence="12">Leaves</tissue>
    </source>
</reference>
<dbReference type="FunFam" id="3.50.50.60:FF:000064">
    <property type="entry name" value="Thioredoxin reductase"/>
    <property type="match status" value="1"/>
</dbReference>
<dbReference type="InterPro" id="IPR050097">
    <property type="entry name" value="Ferredoxin-NADP_redctase_2"/>
</dbReference>
<dbReference type="GO" id="GO:0005737">
    <property type="term" value="C:cytoplasm"/>
    <property type="evidence" value="ECO:0007669"/>
    <property type="project" value="InterPro"/>
</dbReference>
<keyword evidence="3 8" id="KW-0274">FAD</keyword>
<dbReference type="InterPro" id="IPR005982">
    <property type="entry name" value="Thioredox_Rdtase"/>
</dbReference>
<evidence type="ECO:0000256" key="1">
    <source>
        <dbReference type="ARBA" id="ARBA00009333"/>
    </source>
</evidence>
<comment type="similarity">
    <text evidence="1 8">Belongs to the class-II pyridine nucleotide-disulfide oxidoreductase family.</text>
</comment>
<dbReference type="EMBL" id="PKMF04000028">
    <property type="protein sequence ID" value="KAK7857263.1"/>
    <property type="molecule type" value="Genomic_DNA"/>
</dbReference>
<evidence type="ECO:0000256" key="7">
    <source>
        <dbReference type="ARBA" id="ARBA00023284"/>
    </source>
</evidence>
<dbReference type="Gene3D" id="3.50.50.60">
    <property type="entry name" value="FAD/NAD(P)-binding domain"/>
    <property type="match status" value="2"/>
</dbReference>
<dbReference type="PANTHER" id="PTHR48105">
    <property type="entry name" value="THIOREDOXIN REDUCTASE 1-RELATED-RELATED"/>
    <property type="match status" value="1"/>
</dbReference>
<keyword evidence="5 8" id="KW-0560">Oxidoreductase</keyword>
<evidence type="ECO:0000313" key="12">
    <source>
        <dbReference type="EMBL" id="KAK7857263.1"/>
    </source>
</evidence>
<protein>
    <recommendedName>
        <fullName evidence="8">Thioredoxin reductase</fullName>
        <ecNumber evidence="8">1.8.1.9</ecNumber>
    </recommendedName>
</protein>
<dbReference type="NCBIfam" id="TIGR01292">
    <property type="entry name" value="TRX_reduct"/>
    <property type="match status" value="1"/>
</dbReference>
<organism evidence="12">
    <name type="scientific">Quercus suber</name>
    <name type="common">Cork oak</name>
    <dbReference type="NCBI Taxonomy" id="58331"/>
    <lineage>
        <taxon>Eukaryota</taxon>
        <taxon>Viridiplantae</taxon>
        <taxon>Streptophyta</taxon>
        <taxon>Embryophyta</taxon>
        <taxon>Tracheophyta</taxon>
        <taxon>Spermatophyta</taxon>
        <taxon>Magnoliopsida</taxon>
        <taxon>eudicotyledons</taxon>
        <taxon>Gunneridae</taxon>
        <taxon>Pentapetalae</taxon>
        <taxon>rosids</taxon>
        <taxon>fabids</taxon>
        <taxon>Fagales</taxon>
        <taxon>Fagaceae</taxon>
        <taxon>Quercus</taxon>
    </lineage>
</organism>
<evidence type="ECO:0000256" key="4">
    <source>
        <dbReference type="ARBA" id="ARBA00022857"/>
    </source>
</evidence>
<evidence type="ECO:0000256" key="2">
    <source>
        <dbReference type="ARBA" id="ARBA00022630"/>
    </source>
</evidence>
<evidence type="ECO:0000256" key="9">
    <source>
        <dbReference type="RuleBase" id="RU003881"/>
    </source>
</evidence>
<reference evidence="12" key="1">
    <citation type="submission" date="2017-12" db="EMBL/GenBank/DDBJ databases">
        <authorList>
            <person name="Barbosa P."/>
            <person name="Usie A."/>
            <person name="Ramos A.M."/>
        </authorList>
    </citation>
    <scope>NUCLEOTIDE SEQUENCE</scope>
    <source>
        <strain evidence="12">HL8</strain>
        <tissue evidence="12">Leaves</tissue>
    </source>
</reference>
<proteinExistence type="inferred from homology"/>
<dbReference type="PROSITE" id="PS00573">
    <property type="entry name" value="PYRIDINE_REDOX_2"/>
    <property type="match status" value="1"/>
</dbReference>
<sequence>MVSSYYDRFYANKPNLAAHWIEAIGFQVGLQLFERVCCDLNHIVFENQKGEVMSYCPKNNLLNLLRRGSKFFRKASNSAAPSAAPTSTPRQASSSAAAISSTSAMDDLHILKTRLCIIGSGPAAHTAAIYASRAELKPILFEGWMANGIAPGGQLTTTTDVENFPGFPDGINGIELMDRCRKQSLRFGTQILTETVNKVDFSTTPFKVFTDSKAVIADSIIVATGAVAKRLDFPGSGEGPGGFWNRGISACAVCDGAAPIFRNKPLAVIGGGDSAMEEATFLTKYGSIVYIIHRRDTFRASKIMQQRALTNPKIQILWNSVVVGAYGDKNTNNRILGGLKVKNVLSGEVSDLKVSGLFFAIGHEPATKFLDGQLELDSGGYVVTRPGSTLTSVPGVFAAGDVQDKKYRQAVTAAGTDAFFN</sequence>
<evidence type="ECO:0000256" key="6">
    <source>
        <dbReference type="ARBA" id="ARBA00023157"/>
    </source>
</evidence>
<accession>A0AAW0M2Z3</accession>
<evidence type="ECO:0000256" key="8">
    <source>
        <dbReference type="RuleBase" id="RU003880"/>
    </source>
</evidence>
<evidence type="ECO:0000256" key="5">
    <source>
        <dbReference type="ARBA" id="ARBA00023002"/>
    </source>
</evidence>
<reference evidence="12" key="2">
    <citation type="journal article" date="2018" name="Sci. Data">
        <title>The draft genome sequence of cork oak.</title>
        <authorList>
            <person name="Ramos A.M."/>
            <person name="Usie A."/>
            <person name="Barbosa P."/>
            <person name="Barros P.M."/>
            <person name="Capote T."/>
            <person name="Chaves I."/>
            <person name="Simoes F."/>
            <person name="Abreu I."/>
            <person name="Carrasquinho I."/>
            <person name="Faro C."/>
            <person name="Guimaraes J.B."/>
            <person name="Mendonca D."/>
            <person name="Nobrega F."/>
            <person name="Rodrigues L."/>
            <person name="Saibo N.J.M."/>
            <person name="Varela M.C."/>
            <person name="Egas C."/>
            <person name="Matos J."/>
            <person name="Miguel C.M."/>
            <person name="Oliveira M.M."/>
            <person name="Ricardo C.P."/>
            <person name="Goncalves S."/>
        </authorList>
    </citation>
    <scope>NUCLEOTIDE SEQUENCE [LARGE SCALE GENOMIC DNA]</scope>
    <source>
        <strain evidence="12">HL8</strain>
    </source>
</reference>
<comment type="caution">
    <text evidence="12">The sequence shown here is derived from an EMBL/GenBank/DDBJ whole genome shotgun (WGS) entry which is preliminary data.</text>
</comment>
<dbReference type="GO" id="GO:0004791">
    <property type="term" value="F:thioredoxin-disulfide reductase (NADPH) activity"/>
    <property type="evidence" value="ECO:0007669"/>
    <property type="project" value="UniProtKB-UniRule"/>
</dbReference>